<dbReference type="Gene3D" id="3.90.226.10">
    <property type="entry name" value="2-enoyl-CoA Hydratase, Chain A, domain 1"/>
    <property type="match status" value="1"/>
</dbReference>
<dbReference type="Proteomes" id="UP001501447">
    <property type="component" value="Unassembled WGS sequence"/>
</dbReference>
<feature type="region of interest" description="Disordered" evidence="1">
    <location>
        <begin position="1"/>
        <end position="22"/>
    </location>
</feature>
<dbReference type="Gene3D" id="1.20.58.1300">
    <property type="match status" value="1"/>
</dbReference>
<dbReference type="NCBIfam" id="NF042432">
    <property type="entry name" value="DHPACoAdixog_DpgC"/>
    <property type="match status" value="1"/>
</dbReference>
<dbReference type="RefSeq" id="WP_344560864.1">
    <property type="nucleotide sequence ID" value="NZ_BAAARJ010000001.1"/>
</dbReference>
<keyword evidence="3" id="KW-1185">Reference proteome</keyword>
<evidence type="ECO:0008006" key="4">
    <source>
        <dbReference type="Google" id="ProtNLM"/>
    </source>
</evidence>
<gene>
    <name evidence="2" type="ORF">GCM10009863_00440</name>
</gene>
<dbReference type="PANTHER" id="PTHR11941:SF54">
    <property type="entry name" value="ENOYL-COA HYDRATASE, MITOCHONDRIAL"/>
    <property type="match status" value="1"/>
</dbReference>
<reference evidence="2 3" key="1">
    <citation type="journal article" date="2019" name="Int. J. Syst. Evol. Microbiol.">
        <title>The Global Catalogue of Microorganisms (GCM) 10K type strain sequencing project: providing services to taxonomists for standard genome sequencing and annotation.</title>
        <authorList>
            <consortium name="The Broad Institute Genomics Platform"/>
            <consortium name="The Broad Institute Genome Sequencing Center for Infectious Disease"/>
            <person name="Wu L."/>
            <person name="Ma J."/>
        </authorList>
    </citation>
    <scope>NUCLEOTIDE SEQUENCE [LARGE SCALE GENOMIC DNA]</scope>
    <source>
        <strain evidence="2 3">JCM 16373</strain>
    </source>
</reference>
<sequence length="463" mass="50495">MTDAAATHADTTTAPGPPGAVTQWHAGLPRLEGTLPQDADALTRHLRAGEALLAALPPAPEREEEQRRRAADIVTASRALRERFIARHAEQVHDELTDGRSRFPRLSELAFAAAERYPGLVPDRAQLAAERALAQEHKEGREIDQGIFFRGLLRSPAIGAHLMASMRAATPRARELLDDFRRSGHVRLTTVDLERRDGAGYLTVHNEHCLNAEDDQLIADMETAVDLVLLDDSSHVGVLRGSVMTHPRYRGRRVFSAGINLKQLRDGRISFVDFLLRRELGYVAKLLRGLLLDPAAGDALGQTVEKPWIAAVEGFAIGGGMQLLLVADRVIAAEDAFFSLPAAKEGIVPGAGNLRLTRLTGARLARRIILGGHTLQASDPEARLLCDDVVPAERMDEAVEAAVRELDNPAVLANRGMLHLAEESPDQFRAYLAEFAYVQAVRMHSADVLGKVGRFGRTQEASA</sequence>
<protein>
    <recommendedName>
        <fullName evidence="4">Enoyl-CoA hydratase</fullName>
    </recommendedName>
</protein>
<name>A0ABN3PKU8_9ACTN</name>
<dbReference type="Pfam" id="PF00378">
    <property type="entry name" value="ECH_1"/>
    <property type="match status" value="1"/>
</dbReference>
<evidence type="ECO:0000256" key="1">
    <source>
        <dbReference type="SAM" id="MobiDB-lite"/>
    </source>
</evidence>
<dbReference type="SUPFAM" id="SSF52096">
    <property type="entry name" value="ClpP/crotonase"/>
    <property type="match status" value="1"/>
</dbReference>
<accession>A0ABN3PKU8</accession>
<evidence type="ECO:0000313" key="2">
    <source>
        <dbReference type="EMBL" id="GAA2591384.1"/>
    </source>
</evidence>
<evidence type="ECO:0000313" key="3">
    <source>
        <dbReference type="Proteomes" id="UP001501447"/>
    </source>
</evidence>
<dbReference type="InterPro" id="IPR001753">
    <property type="entry name" value="Enoyl-CoA_hydra/iso"/>
</dbReference>
<organism evidence="2 3">
    <name type="scientific">Streptomyces axinellae</name>
    <dbReference type="NCBI Taxonomy" id="552788"/>
    <lineage>
        <taxon>Bacteria</taxon>
        <taxon>Bacillati</taxon>
        <taxon>Actinomycetota</taxon>
        <taxon>Actinomycetes</taxon>
        <taxon>Kitasatosporales</taxon>
        <taxon>Streptomycetaceae</taxon>
        <taxon>Streptomyces</taxon>
    </lineage>
</organism>
<dbReference type="CDD" id="cd06558">
    <property type="entry name" value="crotonase-like"/>
    <property type="match status" value="1"/>
</dbReference>
<dbReference type="InterPro" id="IPR053482">
    <property type="entry name" value="DPA-CoA_Dioxygenase"/>
</dbReference>
<dbReference type="EMBL" id="BAAARJ010000001">
    <property type="protein sequence ID" value="GAA2591384.1"/>
    <property type="molecule type" value="Genomic_DNA"/>
</dbReference>
<dbReference type="InterPro" id="IPR029045">
    <property type="entry name" value="ClpP/crotonase-like_dom_sf"/>
</dbReference>
<comment type="caution">
    <text evidence="2">The sequence shown here is derived from an EMBL/GenBank/DDBJ whole genome shotgun (WGS) entry which is preliminary data.</text>
</comment>
<proteinExistence type="predicted"/>
<dbReference type="PANTHER" id="PTHR11941">
    <property type="entry name" value="ENOYL-COA HYDRATASE-RELATED"/>
    <property type="match status" value="1"/>
</dbReference>